<protein>
    <submittedName>
        <fullName evidence="3">MutT family protein</fullName>
    </submittedName>
</protein>
<sequence>MEFLSMSRDEVQHHVASSDSPRADRVTVGAAILQHDASGPSILLLKRNSDEKYYPNVFEIPGGKVEMTDSTVRDAIIREVTEETQLAVLDIAFPLSCITYTTEKLEKTPAGQEEYIKRHALQLSYVVTVEGTNFQVNEEEHSIGIWASRDSLDQIPITSEMKALVLEALDLEEGRFSTKTTGTLGEEARS</sequence>
<comment type="caution">
    <text evidence="3">The sequence shown here is derived from an EMBL/GenBank/DDBJ whole genome shotgun (WGS) entry which is preliminary data.</text>
</comment>
<reference evidence="3 4" key="1">
    <citation type="submission" date="2015-06" db="EMBL/GenBank/DDBJ databases">
        <title>Survival trade-offs in plant roots during colonization by closely related pathogenic and mutualistic fungi.</title>
        <authorList>
            <person name="Hacquard S."/>
            <person name="Kracher B."/>
            <person name="Hiruma K."/>
            <person name="Weinman A."/>
            <person name="Muench P."/>
            <person name="Garrido Oter R."/>
            <person name="Ver Loren van Themaat E."/>
            <person name="Dallerey J.-F."/>
            <person name="Damm U."/>
            <person name="Henrissat B."/>
            <person name="Lespinet O."/>
            <person name="Thon M."/>
            <person name="Kemen E."/>
            <person name="McHardy A.C."/>
            <person name="Schulze-Lefert P."/>
            <person name="O'Connell R.J."/>
        </authorList>
    </citation>
    <scope>NUCLEOTIDE SEQUENCE [LARGE SCALE GENOMIC DNA]</scope>
    <source>
        <strain evidence="3 4">0861</strain>
    </source>
</reference>
<dbReference type="Gene3D" id="3.90.79.10">
    <property type="entry name" value="Nucleoside Triphosphate Pyrophosphohydrolase"/>
    <property type="match status" value="1"/>
</dbReference>
<evidence type="ECO:0000256" key="1">
    <source>
        <dbReference type="SAM" id="MobiDB-lite"/>
    </source>
</evidence>
<organism evidence="3 4">
    <name type="scientific">Colletotrichum tofieldiae</name>
    <dbReference type="NCBI Taxonomy" id="708197"/>
    <lineage>
        <taxon>Eukaryota</taxon>
        <taxon>Fungi</taxon>
        <taxon>Dikarya</taxon>
        <taxon>Ascomycota</taxon>
        <taxon>Pezizomycotina</taxon>
        <taxon>Sordariomycetes</taxon>
        <taxon>Hypocreomycetidae</taxon>
        <taxon>Glomerellales</taxon>
        <taxon>Glomerellaceae</taxon>
        <taxon>Colletotrichum</taxon>
        <taxon>Colletotrichum spaethianum species complex</taxon>
    </lineage>
</organism>
<accession>A0A166TS49</accession>
<name>A0A166TS49_9PEZI</name>
<dbReference type="PROSITE" id="PS51462">
    <property type="entry name" value="NUDIX"/>
    <property type="match status" value="1"/>
</dbReference>
<dbReference type="PANTHER" id="PTHR43736:SF1">
    <property type="entry name" value="DIHYDRONEOPTERIN TRIPHOSPHATE DIPHOSPHATASE"/>
    <property type="match status" value="1"/>
</dbReference>
<dbReference type="AlphaFoldDB" id="A0A166TS49"/>
<dbReference type="SUPFAM" id="SSF55811">
    <property type="entry name" value="Nudix"/>
    <property type="match status" value="1"/>
</dbReference>
<evidence type="ECO:0000259" key="2">
    <source>
        <dbReference type="PROSITE" id="PS51462"/>
    </source>
</evidence>
<feature type="region of interest" description="Disordered" evidence="1">
    <location>
        <begin position="1"/>
        <end position="22"/>
    </location>
</feature>
<dbReference type="InterPro" id="IPR000086">
    <property type="entry name" value="NUDIX_hydrolase_dom"/>
</dbReference>
<dbReference type="STRING" id="708197.A0A166TS49"/>
<dbReference type="PANTHER" id="PTHR43736">
    <property type="entry name" value="ADP-RIBOSE PYROPHOSPHATASE"/>
    <property type="match status" value="1"/>
</dbReference>
<evidence type="ECO:0000313" key="4">
    <source>
        <dbReference type="Proteomes" id="UP000076552"/>
    </source>
</evidence>
<feature type="domain" description="Nudix hydrolase" evidence="2">
    <location>
        <begin position="23"/>
        <end position="170"/>
    </location>
</feature>
<dbReference type="Pfam" id="PF00293">
    <property type="entry name" value="NUDIX"/>
    <property type="match status" value="1"/>
</dbReference>
<dbReference type="InterPro" id="IPR015797">
    <property type="entry name" value="NUDIX_hydrolase-like_dom_sf"/>
</dbReference>
<evidence type="ECO:0000313" key="3">
    <source>
        <dbReference type="EMBL" id="KZL72423.1"/>
    </source>
</evidence>
<dbReference type="EMBL" id="LFIV01000058">
    <property type="protein sequence ID" value="KZL72423.1"/>
    <property type="molecule type" value="Genomic_DNA"/>
</dbReference>
<gene>
    <name evidence="3" type="ORF">CT0861_01431</name>
</gene>
<dbReference type="Proteomes" id="UP000076552">
    <property type="component" value="Unassembled WGS sequence"/>
</dbReference>
<keyword evidence="4" id="KW-1185">Reference proteome</keyword>
<proteinExistence type="predicted"/>